<evidence type="ECO:0000313" key="3">
    <source>
        <dbReference type="Proteomes" id="UP001054837"/>
    </source>
</evidence>
<dbReference type="Proteomes" id="UP001054837">
    <property type="component" value="Unassembled WGS sequence"/>
</dbReference>
<proteinExistence type="predicted"/>
<sequence length="83" mass="9668">MYHTDFAVQKIWKDRCKAFLDGIKAIRWTLHLVQCLRLESFINSLNLYKRSSSFSWQGKITHGKQDRGGLPGKLTSRIAEDWA</sequence>
<protein>
    <submittedName>
        <fullName evidence="2">Uncharacterized protein</fullName>
    </submittedName>
</protein>
<dbReference type="AlphaFoldDB" id="A0AAV4VI34"/>
<name>A0AAV4VI34_9ARAC</name>
<keyword evidence="3" id="KW-1185">Reference proteome</keyword>
<reference evidence="2 3" key="1">
    <citation type="submission" date="2021-06" db="EMBL/GenBank/DDBJ databases">
        <title>Caerostris darwini draft genome.</title>
        <authorList>
            <person name="Kono N."/>
            <person name="Arakawa K."/>
        </authorList>
    </citation>
    <scope>NUCLEOTIDE SEQUENCE [LARGE SCALE GENOMIC DNA]</scope>
</reference>
<feature type="region of interest" description="Disordered" evidence="1">
    <location>
        <begin position="60"/>
        <end position="83"/>
    </location>
</feature>
<dbReference type="EMBL" id="BPLQ01013022">
    <property type="protein sequence ID" value="GIY69183.1"/>
    <property type="molecule type" value="Genomic_DNA"/>
</dbReference>
<gene>
    <name evidence="2" type="ORF">CDAR_370731</name>
</gene>
<evidence type="ECO:0000256" key="1">
    <source>
        <dbReference type="SAM" id="MobiDB-lite"/>
    </source>
</evidence>
<accession>A0AAV4VI34</accession>
<evidence type="ECO:0000313" key="2">
    <source>
        <dbReference type="EMBL" id="GIY69183.1"/>
    </source>
</evidence>
<comment type="caution">
    <text evidence="2">The sequence shown here is derived from an EMBL/GenBank/DDBJ whole genome shotgun (WGS) entry which is preliminary data.</text>
</comment>
<organism evidence="2 3">
    <name type="scientific">Caerostris darwini</name>
    <dbReference type="NCBI Taxonomy" id="1538125"/>
    <lineage>
        <taxon>Eukaryota</taxon>
        <taxon>Metazoa</taxon>
        <taxon>Ecdysozoa</taxon>
        <taxon>Arthropoda</taxon>
        <taxon>Chelicerata</taxon>
        <taxon>Arachnida</taxon>
        <taxon>Araneae</taxon>
        <taxon>Araneomorphae</taxon>
        <taxon>Entelegynae</taxon>
        <taxon>Araneoidea</taxon>
        <taxon>Araneidae</taxon>
        <taxon>Caerostris</taxon>
    </lineage>
</organism>